<reference evidence="2 3" key="1">
    <citation type="submission" date="2018-06" db="EMBL/GenBank/DDBJ databases">
        <authorList>
            <consortium name="Pathogen Informatics"/>
            <person name="Doyle S."/>
        </authorList>
    </citation>
    <scope>NUCLEOTIDE SEQUENCE [LARGE SCALE GENOMIC DNA]</scope>
    <source>
        <strain evidence="2 3">NCTC10060</strain>
    </source>
</reference>
<accession>A0A379U0E7</accession>
<evidence type="ECO:0000256" key="1">
    <source>
        <dbReference type="SAM" id="Phobius"/>
    </source>
</evidence>
<keyword evidence="1" id="KW-0472">Membrane</keyword>
<sequence length="53" mass="6133">MDKRCERIAEDVNRRFDRVDDNTKWKWSAIIIPVGSVIVTAVVAFLIAKYVSH</sequence>
<dbReference type="EMBL" id="UGXH01000003">
    <property type="protein sequence ID" value="SUG55415.1"/>
    <property type="molecule type" value="Genomic_DNA"/>
</dbReference>
<evidence type="ECO:0000313" key="2">
    <source>
        <dbReference type="EMBL" id="SUG55415.1"/>
    </source>
</evidence>
<proteinExistence type="predicted"/>
<keyword evidence="1" id="KW-1133">Transmembrane helix</keyword>
<dbReference type="AlphaFoldDB" id="A0A379U0E7"/>
<gene>
    <name evidence="2" type="ORF">NCTC10060_02553</name>
</gene>
<keyword evidence="1" id="KW-0812">Transmembrane</keyword>
<evidence type="ECO:0000313" key="3">
    <source>
        <dbReference type="Proteomes" id="UP000254633"/>
    </source>
</evidence>
<name>A0A379U0E7_SALDZ</name>
<protein>
    <submittedName>
        <fullName evidence="2">Uncharacterized protein</fullName>
    </submittedName>
</protein>
<organism evidence="2 3">
    <name type="scientific">Salmonella diarizonae</name>
    <dbReference type="NCBI Taxonomy" id="59204"/>
    <lineage>
        <taxon>Bacteria</taxon>
        <taxon>Pseudomonadati</taxon>
        <taxon>Pseudomonadota</taxon>
        <taxon>Gammaproteobacteria</taxon>
        <taxon>Enterobacterales</taxon>
        <taxon>Enterobacteriaceae</taxon>
        <taxon>Salmonella</taxon>
    </lineage>
</organism>
<feature type="transmembrane region" description="Helical" evidence="1">
    <location>
        <begin position="27"/>
        <end position="48"/>
    </location>
</feature>
<dbReference type="Proteomes" id="UP000254633">
    <property type="component" value="Unassembled WGS sequence"/>
</dbReference>